<comment type="caution">
    <text evidence="1">The sequence shown here is derived from an EMBL/GenBank/DDBJ whole genome shotgun (WGS) entry which is preliminary data.</text>
</comment>
<evidence type="ECO:0000313" key="1">
    <source>
        <dbReference type="EMBL" id="SJN12055.1"/>
    </source>
</evidence>
<proteinExistence type="predicted"/>
<gene>
    <name evidence="1" type="ORF">CZ787_07270</name>
</gene>
<name>A0A1R4HWZ2_9GAMM</name>
<accession>A0A1R4HWZ2</accession>
<organism evidence="1 2">
    <name type="scientific">Halomonas citrativorans</name>
    <dbReference type="NCBI Taxonomy" id="2742612"/>
    <lineage>
        <taxon>Bacteria</taxon>
        <taxon>Pseudomonadati</taxon>
        <taxon>Pseudomonadota</taxon>
        <taxon>Gammaproteobacteria</taxon>
        <taxon>Oceanospirillales</taxon>
        <taxon>Halomonadaceae</taxon>
        <taxon>Halomonas</taxon>
    </lineage>
</organism>
<dbReference type="Proteomes" id="UP000196331">
    <property type="component" value="Unassembled WGS sequence"/>
</dbReference>
<dbReference type="EMBL" id="FUKM01000028">
    <property type="protein sequence ID" value="SJN12055.1"/>
    <property type="molecule type" value="Genomic_DNA"/>
</dbReference>
<reference evidence="1 2" key="1">
    <citation type="submission" date="2017-02" db="EMBL/GenBank/DDBJ databases">
        <authorList>
            <person name="Dridi B."/>
        </authorList>
    </citation>
    <scope>NUCLEOTIDE SEQUENCE [LARGE SCALE GENOMIC DNA]</scope>
    <source>
        <strain evidence="1 2">JB380</strain>
    </source>
</reference>
<protein>
    <submittedName>
        <fullName evidence="1">Uncharacterized protein</fullName>
    </submittedName>
</protein>
<sequence>MFTHQINSVAREMVLYHDAAGKSPSLTLGLKGSTTWIDD</sequence>
<evidence type="ECO:0000313" key="2">
    <source>
        <dbReference type="Proteomes" id="UP000196331"/>
    </source>
</evidence>
<dbReference type="AlphaFoldDB" id="A0A1R4HWZ2"/>